<evidence type="ECO:0000313" key="3">
    <source>
        <dbReference type="EMBL" id="VCX15567.1"/>
    </source>
</evidence>
<sequence>MTTEHYLGGMKHQYHVRQCAKPNPDETQYEEEKTIYIAAEEVVWDYSPSRKWEKQLQHLQGQNETNIYLDRIGTFLGSKYKKVLYRQYDDITFKNQTKRNEDEKHLDILGPLIFLTPGQKIRIVFKNKASRPYSIHAHGVKTNNSTVVLTQPGNCFGREKSFTAFMQDYVLMSSFLKYGHNFRWERPVD</sequence>
<evidence type="ECO:0000256" key="1">
    <source>
        <dbReference type="ARBA" id="ARBA00010609"/>
    </source>
</evidence>
<dbReference type="EMBL" id="CYRY02035339">
    <property type="protein sequence ID" value="VCX15567.1"/>
    <property type="molecule type" value="Genomic_DNA"/>
</dbReference>
<organism evidence="3 4">
    <name type="scientific">Gulo gulo</name>
    <name type="common">Wolverine</name>
    <name type="synonym">Gluton</name>
    <dbReference type="NCBI Taxonomy" id="48420"/>
    <lineage>
        <taxon>Eukaryota</taxon>
        <taxon>Metazoa</taxon>
        <taxon>Chordata</taxon>
        <taxon>Craniata</taxon>
        <taxon>Vertebrata</taxon>
        <taxon>Euteleostomi</taxon>
        <taxon>Mammalia</taxon>
        <taxon>Eutheria</taxon>
        <taxon>Laurasiatheria</taxon>
        <taxon>Carnivora</taxon>
        <taxon>Caniformia</taxon>
        <taxon>Musteloidea</taxon>
        <taxon>Mustelidae</taxon>
        <taxon>Guloninae</taxon>
        <taxon>Gulo</taxon>
    </lineage>
</organism>
<dbReference type="SUPFAM" id="SSF49503">
    <property type="entry name" value="Cupredoxins"/>
    <property type="match status" value="1"/>
</dbReference>
<accession>A0A9X9M0W1</accession>
<protein>
    <recommendedName>
        <fullName evidence="2">Plastocyanin-like domain-containing protein</fullName>
    </recommendedName>
</protein>
<dbReference type="GO" id="GO:0005507">
    <property type="term" value="F:copper ion binding"/>
    <property type="evidence" value="ECO:0007669"/>
    <property type="project" value="InterPro"/>
</dbReference>
<keyword evidence="4" id="KW-1185">Reference proteome</keyword>
<dbReference type="Proteomes" id="UP000269945">
    <property type="component" value="Unassembled WGS sequence"/>
</dbReference>
<gene>
    <name evidence="3" type="ORF">BN2614_LOCUS5</name>
</gene>
<name>A0A9X9M0W1_GULGU</name>
<comment type="similarity">
    <text evidence="1">Belongs to the multicopper oxidase family.</text>
</comment>
<reference evidence="3 4" key="1">
    <citation type="submission" date="2018-10" db="EMBL/GenBank/DDBJ databases">
        <authorList>
            <person name="Ekblom R."/>
            <person name="Jareborg N."/>
        </authorList>
    </citation>
    <scope>NUCLEOTIDE SEQUENCE [LARGE SCALE GENOMIC DNA]</scope>
    <source>
        <tissue evidence="3">Muscle</tissue>
    </source>
</reference>
<feature type="domain" description="Plastocyanin-like" evidence="2">
    <location>
        <begin position="107"/>
        <end position="145"/>
    </location>
</feature>
<dbReference type="AlphaFoldDB" id="A0A9X9M0W1"/>
<dbReference type="InterPro" id="IPR011707">
    <property type="entry name" value="Cu-oxidase-like_N"/>
</dbReference>
<dbReference type="Pfam" id="PF07732">
    <property type="entry name" value="Cu-oxidase_3"/>
    <property type="match status" value="1"/>
</dbReference>
<dbReference type="InterPro" id="IPR008972">
    <property type="entry name" value="Cupredoxin"/>
</dbReference>
<comment type="caution">
    <text evidence="3">The sequence shown here is derived from an EMBL/GenBank/DDBJ whole genome shotgun (WGS) entry which is preliminary data.</text>
</comment>
<evidence type="ECO:0000259" key="2">
    <source>
        <dbReference type="Pfam" id="PF07732"/>
    </source>
</evidence>
<proteinExistence type="inferred from homology"/>
<evidence type="ECO:0000313" key="4">
    <source>
        <dbReference type="Proteomes" id="UP000269945"/>
    </source>
</evidence>
<dbReference type="Gene3D" id="2.60.40.420">
    <property type="entry name" value="Cupredoxins - blue copper proteins"/>
    <property type="match status" value="1"/>
</dbReference>